<dbReference type="STRING" id="84029.CROST_08250"/>
<keyword evidence="11" id="KW-1185">Reference proteome</keyword>
<dbReference type="EMBL" id="CP096983">
    <property type="protein sequence ID" value="URZ13553.1"/>
    <property type="molecule type" value="Genomic_DNA"/>
</dbReference>
<dbReference type="InterPro" id="IPR015375">
    <property type="entry name" value="NADH_PPase-like_N"/>
</dbReference>
<accession>A0A1S8MD28</accession>
<dbReference type="GO" id="GO:0035529">
    <property type="term" value="F:NADH pyrophosphatase activity"/>
    <property type="evidence" value="ECO:0007669"/>
    <property type="project" value="TreeGrafter"/>
</dbReference>
<evidence type="ECO:0000256" key="2">
    <source>
        <dbReference type="ARBA" id="ARBA00001947"/>
    </source>
</evidence>
<dbReference type="GO" id="GO:0019677">
    <property type="term" value="P:NAD+ catabolic process"/>
    <property type="evidence" value="ECO:0007669"/>
    <property type="project" value="TreeGrafter"/>
</dbReference>
<dbReference type="Gene3D" id="3.90.79.10">
    <property type="entry name" value="Nucleoside Triphosphate Pyrophosphohydrolase"/>
    <property type="match status" value="1"/>
</dbReference>
<name>A0A1S8MD28_9CLOT</name>
<dbReference type="PANTHER" id="PTHR42904:SF6">
    <property type="entry name" value="NAD-CAPPED RNA HYDROLASE NUDT12"/>
    <property type="match status" value="1"/>
</dbReference>
<dbReference type="InterPro" id="IPR049734">
    <property type="entry name" value="NudC-like_C"/>
</dbReference>
<dbReference type="InterPro" id="IPR015376">
    <property type="entry name" value="Znr_NADH_PPase"/>
</dbReference>
<organism evidence="10 11">
    <name type="scientific">Clostridium felsineum</name>
    <dbReference type="NCBI Taxonomy" id="36839"/>
    <lineage>
        <taxon>Bacteria</taxon>
        <taxon>Bacillati</taxon>
        <taxon>Bacillota</taxon>
        <taxon>Clostridia</taxon>
        <taxon>Eubacteriales</taxon>
        <taxon>Clostridiaceae</taxon>
        <taxon>Clostridium</taxon>
    </lineage>
</organism>
<dbReference type="GO" id="GO:0005829">
    <property type="term" value="C:cytosol"/>
    <property type="evidence" value="ECO:0007669"/>
    <property type="project" value="TreeGrafter"/>
</dbReference>
<dbReference type="GO" id="GO:0046872">
    <property type="term" value="F:metal ion binding"/>
    <property type="evidence" value="ECO:0007669"/>
    <property type="project" value="UniProtKB-KW"/>
</dbReference>
<proteinExistence type="inferred from homology"/>
<dbReference type="AlphaFoldDB" id="A0A1S8MD28"/>
<dbReference type="PROSITE" id="PS51462">
    <property type="entry name" value="NUDIX"/>
    <property type="match status" value="1"/>
</dbReference>
<evidence type="ECO:0000256" key="1">
    <source>
        <dbReference type="ARBA" id="ARBA00001946"/>
    </source>
</evidence>
<comment type="catalytic activity">
    <reaction evidence="9">
        <text>a 5'-end NAD(+)-phospho-ribonucleoside in mRNA + H2O = a 5'-end phospho-adenosine-phospho-ribonucleoside in mRNA + beta-nicotinamide D-ribonucleotide + 2 H(+)</text>
        <dbReference type="Rhea" id="RHEA:60876"/>
        <dbReference type="Rhea" id="RHEA-COMP:15698"/>
        <dbReference type="Rhea" id="RHEA-COMP:15719"/>
        <dbReference type="ChEBI" id="CHEBI:14649"/>
        <dbReference type="ChEBI" id="CHEBI:15377"/>
        <dbReference type="ChEBI" id="CHEBI:15378"/>
        <dbReference type="ChEBI" id="CHEBI:144029"/>
        <dbReference type="ChEBI" id="CHEBI:144051"/>
    </reaction>
    <physiologicalReaction direction="left-to-right" evidence="9">
        <dbReference type="Rhea" id="RHEA:60877"/>
    </physiologicalReaction>
</comment>
<evidence type="ECO:0000313" key="11">
    <source>
        <dbReference type="Proteomes" id="UP000190951"/>
    </source>
</evidence>
<evidence type="ECO:0000256" key="9">
    <source>
        <dbReference type="ARBA" id="ARBA00023679"/>
    </source>
</evidence>
<dbReference type="InterPro" id="IPR050241">
    <property type="entry name" value="NAD-cap_RNA_hydrolase_NudC"/>
</dbReference>
<keyword evidence="7" id="KW-0460">Magnesium</keyword>
<dbReference type="RefSeq" id="WP_077832921.1">
    <property type="nucleotide sequence ID" value="NZ_CP096983.1"/>
</dbReference>
<evidence type="ECO:0000256" key="3">
    <source>
        <dbReference type="ARBA" id="ARBA00009595"/>
    </source>
</evidence>
<evidence type="ECO:0000256" key="4">
    <source>
        <dbReference type="ARBA" id="ARBA00012381"/>
    </source>
</evidence>
<reference evidence="10 11" key="1">
    <citation type="submission" date="2022-04" db="EMBL/GenBank/DDBJ databases">
        <title>Genome sequence of C. roseum typestrain.</title>
        <authorList>
            <person name="Poehlein A."/>
            <person name="Schoch T."/>
            <person name="Duerre P."/>
            <person name="Daniel R."/>
        </authorList>
    </citation>
    <scope>NUCLEOTIDE SEQUENCE [LARGE SCALE GENOMIC DNA]</scope>
    <source>
        <strain evidence="10 11">DSM 7320</strain>
    </source>
</reference>
<comment type="similarity">
    <text evidence="3">Belongs to the Nudix hydrolase family. NudC subfamily.</text>
</comment>
<comment type="cofactor">
    <cofactor evidence="1">
        <name>Mg(2+)</name>
        <dbReference type="ChEBI" id="CHEBI:18420"/>
    </cofactor>
</comment>
<dbReference type="Pfam" id="PF00293">
    <property type="entry name" value="NUDIX"/>
    <property type="match status" value="1"/>
</dbReference>
<dbReference type="CDD" id="cd03429">
    <property type="entry name" value="NUDIX_NADH_pyrophosphatase_Nudt13"/>
    <property type="match status" value="1"/>
</dbReference>
<dbReference type="NCBIfam" id="NF001299">
    <property type="entry name" value="PRK00241.1"/>
    <property type="match status" value="1"/>
</dbReference>
<dbReference type="KEGG" id="crw:CROST_043190"/>
<sequence>MSKFKIISDVNRIMKSNDLCFAFFKGSILVRRENNNTYIPTFEEIESFKIKCDREVFLGEIEGVACFGMEILSKVGLPKSIEFLNLRELMSLMKEEVFLAAGRASEILSWNGKHKFCGNCGERTEDKKDEIAKVCPNCNNVIYPVICPAVIVGIVKEDKILLAHNSNFKNNMYALISGFVESGENLENAVRREIFEEVGIKVKNIRYFNSSAWPFPNSLMLGFFAEYESGEIKVDGEEITAANWFCKDEFPDIPGRGTIARRIIDKFIEQD</sequence>
<dbReference type="EC" id="3.6.1.22" evidence="4"/>
<dbReference type="PROSITE" id="PS00893">
    <property type="entry name" value="NUDIX_BOX"/>
    <property type="match status" value="1"/>
</dbReference>
<evidence type="ECO:0000256" key="5">
    <source>
        <dbReference type="ARBA" id="ARBA00022723"/>
    </source>
</evidence>
<dbReference type="InterPro" id="IPR000086">
    <property type="entry name" value="NUDIX_hydrolase_dom"/>
</dbReference>
<keyword evidence="8" id="KW-0520">NAD</keyword>
<dbReference type="Proteomes" id="UP000190951">
    <property type="component" value="Chromosome"/>
</dbReference>
<dbReference type="Gene3D" id="3.90.79.20">
    <property type="match status" value="1"/>
</dbReference>
<dbReference type="InterPro" id="IPR020084">
    <property type="entry name" value="NUDIX_hydrolase_CS"/>
</dbReference>
<dbReference type="SUPFAM" id="SSF55811">
    <property type="entry name" value="Nudix"/>
    <property type="match status" value="2"/>
</dbReference>
<dbReference type="Pfam" id="PF09296">
    <property type="entry name" value="NUDIX-like"/>
    <property type="match status" value="1"/>
</dbReference>
<evidence type="ECO:0000256" key="7">
    <source>
        <dbReference type="ARBA" id="ARBA00022842"/>
    </source>
</evidence>
<evidence type="ECO:0000256" key="6">
    <source>
        <dbReference type="ARBA" id="ARBA00022801"/>
    </source>
</evidence>
<protein>
    <recommendedName>
        <fullName evidence="4">NAD(+) diphosphatase</fullName>
        <ecNumber evidence="4">3.6.1.22</ecNumber>
    </recommendedName>
</protein>
<dbReference type="PANTHER" id="PTHR42904">
    <property type="entry name" value="NUDIX HYDROLASE, NUDC SUBFAMILY"/>
    <property type="match status" value="1"/>
</dbReference>
<keyword evidence="5" id="KW-0479">Metal-binding</keyword>
<keyword evidence="6 10" id="KW-0378">Hydrolase</keyword>
<dbReference type="GO" id="GO:0006742">
    <property type="term" value="P:NADP+ catabolic process"/>
    <property type="evidence" value="ECO:0007669"/>
    <property type="project" value="TreeGrafter"/>
</dbReference>
<evidence type="ECO:0000313" key="10">
    <source>
        <dbReference type="EMBL" id="URZ13553.1"/>
    </source>
</evidence>
<comment type="cofactor">
    <cofactor evidence="2">
        <name>Zn(2+)</name>
        <dbReference type="ChEBI" id="CHEBI:29105"/>
    </cofactor>
</comment>
<dbReference type="InterPro" id="IPR015797">
    <property type="entry name" value="NUDIX_hydrolase-like_dom_sf"/>
</dbReference>
<gene>
    <name evidence="10" type="primary">nudC</name>
    <name evidence="10" type="ORF">CROST_043190</name>
</gene>
<evidence type="ECO:0000256" key="8">
    <source>
        <dbReference type="ARBA" id="ARBA00023027"/>
    </source>
</evidence>
<dbReference type="Pfam" id="PF09297">
    <property type="entry name" value="Zn_ribbon_NUD"/>
    <property type="match status" value="1"/>
</dbReference>